<feature type="transmembrane region" description="Helical" evidence="8">
    <location>
        <begin position="377"/>
        <end position="398"/>
    </location>
</feature>
<evidence type="ECO:0000256" key="5">
    <source>
        <dbReference type="ARBA" id="ARBA00022692"/>
    </source>
</evidence>
<dbReference type="SUPFAM" id="SSF103473">
    <property type="entry name" value="MFS general substrate transporter"/>
    <property type="match status" value="1"/>
</dbReference>
<dbReference type="Proteomes" id="UP000011666">
    <property type="component" value="Unassembled WGS sequence"/>
</dbReference>
<feature type="transmembrane region" description="Helical" evidence="8">
    <location>
        <begin position="21"/>
        <end position="43"/>
    </location>
</feature>
<feature type="transmembrane region" description="Helical" evidence="8">
    <location>
        <begin position="173"/>
        <end position="193"/>
    </location>
</feature>
<evidence type="ECO:0000256" key="1">
    <source>
        <dbReference type="ARBA" id="ARBA00004651"/>
    </source>
</evidence>
<dbReference type="Gene3D" id="1.20.1250.20">
    <property type="entry name" value="MFS general substrate transporter like domains"/>
    <property type="match status" value="1"/>
</dbReference>
<evidence type="ECO:0000256" key="8">
    <source>
        <dbReference type="SAM" id="Phobius"/>
    </source>
</evidence>
<comment type="caution">
    <text evidence="10">The sequence shown here is derived from an EMBL/GenBank/DDBJ whole genome shotgun (WGS) entry which is preliminary data.</text>
</comment>
<feature type="transmembrane region" description="Helical" evidence="8">
    <location>
        <begin position="87"/>
        <end position="104"/>
    </location>
</feature>
<dbReference type="GO" id="GO:0022857">
    <property type="term" value="F:transmembrane transporter activity"/>
    <property type="evidence" value="ECO:0007669"/>
    <property type="project" value="InterPro"/>
</dbReference>
<dbReference type="eggNOG" id="COG2814">
    <property type="taxonomic scope" value="Bacteria"/>
</dbReference>
<evidence type="ECO:0000256" key="7">
    <source>
        <dbReference type="ARBA" id="ARBA00023136"/>
    </source>
</evidence>
<feature type="transmembrane region" description="Helical" evidence="8">
    <location>
        <begin position="259"/>
        <end position="278"/>
    </location>
</feature>
<comment type="similarity">
    <text evidence="2">Belongs to the major facilitator superfamily.</text>
</comment>
<dbReference type="PROSITE" id="PS50850">
    <property type="entry name" value="MFS"/>
    <property type="match status" value="1"/>
</dbReference>
<dbReference type="EMBL" id="BANX01000011">
    <property type="protein sequence ID" value="GAC67925.1"/>
    <property type="molecule type" value="Genomic_DNA"/>
</dbReference>
<keyword evidence="4" id="KW-1003">Cell membrane</keyword>
<evidence type="ECO:0000256" key="2">
    <source>
        <dbReference type="ARBA" id="ARBA00008335"/>
    </source>
</evidence>
<evidence type="ECO:0000256" key="4">
    <source>
        <dbReference type="ARBA" id="ARBA00022475"/>
    </source>
</evidence>
<comment type="subcellular location">
    <subcellularLocation>
        <location evidence="1">Cell membrane</location>
        <topology evidence="1">Multi-pass membrane protein</topology>
    </subcellularLocation>
</comment>
<reference evidence="10 11" key="1">
    <citation type="submission" date="2013-01" db="EMBL/GenBank/DDBJ databases">
        <title>Whole genome shotgun sequence of Gordonia soli NBRC 108243.</title>
        <authorList>
            <person name="Isaki-Nakamura S."/>
            <person name="Hosoyama A."/>
            <person name="Tsuchikane K."/>
            <person name="Ando Y."/>
            <person name="Baba S."/>
            <person name="Ohji S."/>
            <person name="Hamada M."/>
            <person name="Tamura T."/>
            <person name="Yamazoe A."/>
            <person name="Yamazaki S."/>
            <person name="Fujita N."/>
        </authorList>
    </citation>
    <scope>NUCLEOTIDE SEQUENCE [LARGE SCALE GENOMIC DNA]</scope>
    <source>
        <strain evidence="10 11">NBRC 108243</strain>
    </source>
</reference>
<feature type="transmembrane region" description="Helical" evidence="8">
    <location>
        <begin position="224"/>
        <end position="247"/>
    </location>
</feature>
<feature type="transmembrane region" description="Helical" evidence="8">
    <location>
        <begin position="351"/>
        <end position="371"/>
    </location>
</feature>
<keyword evidence="3" id="KW-0813">Transport</keyword>
<dbReference type="RefSeq" id="WP_007619604.1">
    <property type="nucleotide sequence ID" value="NZ_BANX01000011.1"/>
</dbReference>
<gene>
    <name evidence="10" type="ORF">GS4_11_01940</name>
</gene>
<dbReference type="PANTHER" id="PTHR43271:SF1">
    <property type="entry name" value="INNER MEMBRANE TRANSPORT PROTEIN YNFM"/>
    <property type="match status" value="1"/>
</dbReference>
<evidence type="ECO:0000256" key="6">
    <source>
        <dbReference type="ARBA" id="ARBA00022989"/>
    </source>
</evidence>
<organism evidence="10 11">
    <name type="scientific">Gordonia soli NBRC 108243</name>
    <dbReference type="NCBI Taxonomy" id="1223545"/>
    <lineage>
        <taxon>Bacteria</taxon>
        <taxon>Bacillati</taxon>
        <taxon>Actinomycetota</taxon>
        <taxon>Actinomycetes</taxon>
        <taxon>Mycobacteriales</taxon>
        <taxon>Gordoniaceae</taxon>
        <taxon>Gordonia</taxon>
    </lineage>
</organism>
<dbReference type="STRING" id="1223545.GS4_11_01940"/>
<evidence type="ECO:0000259" key="9">
    <source>
        <dbReference type="PROSITE" id="PS50850"/>
    </source>
</evidence>
<dbReference type="InterPro" id="IPR036259">
    <property type="entry name" value="MFS_trans_sf"/>
</dbReference>
<dbReference type="PANTHER" id="PTHR43271">
    <property type="entry name" value="BLL2771 PROTEIN"/>
    <property type="match status" value="1"/>
</dbReference>
<keyword evidence="11" id="KW-1185">Reference proteome</keyword>
<protein>
    <submittedName>
        <fullName evidence="10">Putative drug resistance transporter</fullName>
    </submittedName>
</protein>
<dbReference type="CDD" id="cd17324">
    <property type="entry name" value="MFS_NepI_like"/>
    <property type="match status" value="1"/>
</dbReference>
<evidence type="ECO:0000313" key="10">
    <source>
        <dbReference type="EMBL" id="GAC67925.1"/>
    </source>
</evidence>
<feature type="transmembrane region" description="Helical" evidence="8">
    <location>
        <begin position="146"/>
        <end position="167"/>
    </location>
</feature>
<dbReference type="AlphaFoldDB" id="M0QH31"/>
<dbReference type="OrthoDB" id="63984at2"/>
<evidence type="ECO:0000256" key="3">
    <source>
        <dbReference type="ARBA" id="ARBA00022448"/>
    </source>
</evidence>
<proteinExistence type="inferred from homology"/>
<evidence type="ECO:0000313" key="11">
    <source>
        <dbReference type="Proteomes" id="UP000011666"/>
    </source>
</evidence>
<keyword evidence="6 8" id="KW-1133">Transmembrane helix</keyword>
<feature type="transmembrane region" description="Helical" evidence="8">
    <location>
        <begin position="116"/>
        <end position="134"/>
    </location>
</feature>
<accession>M0QH31</accession>
<sequence>MTIPDPPADRAVRGTPGYRRITRALFVAGLTTFAAMYGTQALLPELSDDFGVSPAVSAMSVSLTTGMIAVAIIPLAVISERVGRTRVIVWSSIVFTLIGLLLPISPDLTTLLIGRAVQGVALAGVPAVAMAYLADEIDPRALGEAMGRYVAGTTLGGLLGRILPAIVLDFSGWRWALAALAVVTALLTGYLVVRLPSSAHFVAHPMSVRLAMTNLAGHLRDWRLTCLFGSAFVLMGGFVSAYNYLGYRLLAEPFDLSEAVVGAVFLLYLAGTFSAAAAGRWADRWGRAPVMAASIGVAVVGLAVTATDSLVAVIVGMGLFTAGFFGAHSVASGWVGVIATDHRAEAASMYLFAYYLGSSVLGALGGTVYLAAGWTGLVAYVAAGLLVAALLVTGLAVAGRRREVGGP</sequence>
<dbReference type="Pfam" id="PF07690">
    <property type="entry name" value="MFS_1"/>
    <property type="match status" value="1"/>
</dbReference>
<dbReference type="GO" id="GO:0005886">
    <property type="term" value="C:plasma membrane"/>
    <property type="evidence" value="ECO:0007669"/>
    <property type="project" value="UniProtKB-SubCell"/>
</dbReference>
<feature type="domain" description="Major facilitator superfamily (MFS) profile" evidence="9">
    <location>
        <begin position="17"/>
        <end position="401"/>
    </location>
</feature>
<feature type="transmembrane region" description="Helical" evidence="8">
    <location>
        <begin position="285"/>
        <end position="304"/>
    </location>
</feature>
<dbReference type="InterPro" id="IPR020846">
    <property type="entry name" value="MFS_dom"/>
</dbReference>
<feature type="transmembrane region" description="Helical" evidence="8">
    <location>
        <begin position="55"/>
        <end position="78"/>
    </location>
</feature>
<keyword evidence="5 8" id="KW-0812">Transmembrane</keyword>
<dbReference type="InterPro" id="IPR011701">
    <property type="entry name" value="MFS"/>
</dbReference>
<feature type="transmembrane region" description="Helical" evidence="8">
    <location>
        <begin position="310"/>
        <end position="339"/>
    </location>
</feature>
<keyword evidence="7 8" id="KW-0472">Membrane</keyword>
<name>M0QH31_9ACTN</name>